<dbReference type="RefSeq" id="WP_179747883.1">
    <property type="nucleotide sequence ID" value="NZ_JACCBU010000001.1"/>
</dbReference>
<proteinExistence type="predicted"/>
<dbReference type="GO" id="GO:0003677">
    <property type="term" value="F:DNA binding"/>
    <property type="evidence" value="ECO:0007669"/>
    <property type="project" value="InterPro"/>
</dbReference>
<feature type="domain" description="HTH cro/C1-type" evidence="2">
    <location>
        <begin position="29"/>
        <end position="80"/>
    </location>
</feature>
<dbReference type="PANTHER" id="PTHR35010:SF2">
    <property type="entry name" value="BLL4672 PROTEIN"/>
    <property type="match status" value="1"/>
</dbReference>
<evidence type="ECO:0000313" key="3">
    <source>
        <dbReference type="EMBL" id="NYE69112.1"/>
    </source>
</evidence>
<dbReference type="InterPro" id="IPR010982">
    <property type="entry name" value="Lambda_DNA-bd_dom_sf"/>
</dbReference>
<comment type="caution">
    <text evidence="3">The sequence shown here is derived from an EMBL/GenBank/DDBJ whole genome shotgun (WGS) entry which is preliminary data.</text>
</comment>
<dbReference type="Gene3D" id="3.30.450.180">
    <property type="match status" value="1"/>
</dbReference>
<dbReference type="Proteomes" id="UP000569914">
    <property type="component" value="Unassembled WGS sequence"/>
</dbReference>
<evidence type="ECO:0000259" key="2">
    <source>
        <dbReference type="PROSITE" id="PS50943"/>
    </source>
</evidence>
<dbReference type="AlphaFoldDB" id="A0A7Y9I2L9"/>
<evidence type="ECO:0000313" key="4">
    <source>
        <dbReference type="Proteomes" id="UP000569914"/>
    </source>
</evidence>
<dbReference type="PROSITE" id="PS50943">
    <property type="entry name" value="HTH_CROC1"/>
    <property type="match status" value="1"/>
</dbReference>
<dbReference type="Pfam" id="PF13560">
    <property type="entry name" value="HTH_31"/>
    <property type="match status" value="1"/>
</dbReference>
<dbReference type="CDD" id="cd00093">
    <property type="entry name" value="HTH_XRE"/>
    <property type="match status" value="1"/>
</dbReference>
<dbReference type="SMART" id="SM00530">
    <property type="entry name" value="HTH_XRE"/>
    <property type="match status" value="1"/>
</dbReference>
<dbReference type="PANTHER" id="PTHR35010">
    <property type="entry name" value="BLL4672 PROTEIN-RELATED"/>
    <property type="match status" value="1"/>
</dbReference>
<accession>A0A7Y9I2L9</accession>
<feature type="region of interest" description="Disordered" evidence="1">
    <location>
        <begin position="267"/>
        <end position="295"/>
    </location>
</feature>
<dbReference type="SUPFAM" id="SSF47413">
    <property type="entry name" value="lambda repressor-like DNA-binding domains"/>
    <property type="match status" value="1"/>
</dbReference>
<organism evidence="3 4">
    <name type="scientific">Microlunatus parietis</name>
    <dbReference type="NCBI Taxonomy" id="682979"/>
    <lineage>
        <taxon>Bacteria</taxon>
        <taxon>Bacillati</taxon>
        <taxon>Actinomycetota</taxon>
        <taxon>Actinomycetes</taxon>
        <taxon>Propionibacteriales</taxon>
        <taxon>Propionibacteriaceae</taxon>
        <taxon>Microlunatus</taxon>
    </lineage>
</organism>
<dbReference type="InterPro" id="IPR001387">
    <property type="entry name" value="Cro/C1-type_HTH"/>
</dbReference>
<gene>
    <name evidence="3" type="ORF">BKA15_000441</name>
</gene>
<reference evidence="3 4" key="1">
    <citation type="submission" date="2020-07" db="EMBL/GenBank/DDBJ databases">
        <title>Sequencing the genomes of 1000 actinobacteria strains.</title>
        <authorList>
            <person name="Klenk H.-P."/>
        </authorList>
    </citation>
    <scope>NUCLEOTIDE SEQUENCE [LARGE SCALE GENOMIC DNA]</scope>
    <source>
        <strain evidence="3 4">DSM 22083</strain>
    </source>
</reference>
<evidence type="ECO:0000256" key="1">
    <source>
        <dbReference type="SAM" id="MobiDB-lite"/>
    </source>
</evidence>
<name>A0A7Y9I2L9_9ACTN</name>
<dbReference type="EMBL" id="JACCBU010000001">
    <property type="protein sequence ID" value="NYE69112.1"/>
    <property type="molecule type" value="Genomic_DNA"/>
</dbReference>
<protein>
    <submittedName>
        <fullName evidence="3">Transcriptional regulator with XRE-family HTH domain</fullName>
    </submittedName>
</protein>
<dbReference type="Gene3D" id="1.10.260.40">
    <property type="entry name" value="lambda repressor-like DNA-binding domains"/>
    <property type="match status" value="1"/>
</dbReference>
<sequence>MSHDLGEFLRSRRARVRPEDVGLPAGGRRRVAGLRREELALLAGVSVDYYVRLEQGRTPAVSDAVLDAVARVLRLDETERSHLRNLVRPARRRRPASQRVRPGLSRLLEMAGDLPAFVMGRRSDILAWNPLADAVYDFSSMQPAERNSARHTFLRPEARLFYRDWPAVAADMVAFLRLDAGRYPDDAELAALIGELSMKDDTFRTLWAEHTVLEKTYGAKLINHPVVGELDLAYESLRPSGDPDLTLAMYTAAAGSPTEERLRLLASWAASPDHDQHDHDQQPDHDQPANPGFRA</sequence>
<dbReference type="InterPro" id="IPR041413">
    <property type="entry name" value="MLTR_LBD"/>
</dbReference>
<feature type="compositionally biased region" description="Basic and acidic residues" evidence="1">
    <location>
        <begin position="272"/>
        <end position="287"/>
    </location>
</feature>
<dbReference type="Pfam" id="PF17765">
    <property type="entry name" value="MLTR_LBD"/>
    <property type="match status" value="1"/>
</dbReference>
<keyword evidence="4" id="KW-1185">Reference proteome</keyword>